<comment type="subcellular location">
    <subcellularLocation>
        <location evidence="1">Nucleus</location>
    </subcellularLocation>
</comment>
<dbReference type="PROSITE" id="PS00028">
    <property type="entry name" value="ZINC_FINGER_C2H2_1"/>
    <property type="match status" value="3"/>
</dbReference>
<keyword evidence="3" id="KW-0677">Repeat</keyword>
<dbReference type="Gene3D" id="3.30.160.60">
    <property type="entry name" value="Classic Zinc Finger"/>
    <property type="match status" value="2"/>
</dbReference>
<gene>
    <name evidence="10" type="ORF">CLO192961_LOCUS90606</name>
</gene>
<evidence type="ECO:0000256" key="3">
    <source>
        <dbReference type="ARBA" id="ARBA00022737"/>
    </source>
</evidence>
<sequence>MYSFSLHNATPGMESHGGQFGSQDHFEDALPIPNPDRRDGPESMQNWLLKDAPWAPSTVYSDGTNPYMRNSPAFQTYRNFIPSDCGETQPDDSGYGKSIETTSIRGDDQYSSTPNPLGFEGQLNGLQIIPPQSDAFDQQPESQFSANTPMSPDGLYCDCCKDTFKNKSELKKHRARKSRPFTCDREDCAKSQVGFASNNDLVRHKRTVHGDNLKGPTYICNKGDCAREVPPKKWPRTDNFRSHLKRVHKMDPNADMDLQSYLYEPIPDDLQGLGAKLHEPSTLRNESLFAAVPHTRAEEIAEFANTNPFPSTSETPLYTSDASLEGINTYSGNGFLEVPQDDSFSSHMNPGAFGSQSFARSISPSSMMSPGAKIEPTESAYEAALHSQSSVSSESVTDGEQFVALDDDSENEKGGVEASEGTFEGYFNRLPQNKKLEFLASVPATMLHAALTRQKEEAAEADASQSSGSGKGKVECNLCGKVFVRPCELRKHSKRHEKPYGCTVYQCEKTFGSKNDWKRHEGQQHTPLETWACERACGKVFGSRDQFKLHLDGSHHEMSPPTKEAKLEDNRQNMHSMSAFWCGFCRCMVPFVSDTSDPQSVRFDHIDDHFMGRREQPKRNISDWLHMENAHTERKAPAKRAPSREGNVRKRKLSAASDARPSKQPHTSIA</sequence>
<evidence type="ECO:0000256" key="6">
    <source>
        <dbReference type="ARBA" id="ARBA00023242"/>
    </source>
</evidence>
<dbReference type="InterPro" id="IPR036236">
    <property type="entry name" value="Znf_C2H2_sf"/>
</dbReference>
<dbReference type="PANTHER" id="PTHR24376">
    <property type="entry name" value="ZINC FINGER PROTEIN"/>
    <property type="match status" value="1"/>
</dbReference>
<dbReference type="PANTHER" id="PTHR24376:SF216">
    <property type="entry name" value="ZINC FINGER PROTEIN 420-LIKE"/>
    <property type="match status" value="1"/>
</dbReference>
<keyword evidence="5" id="KW-0862">Zinc</keyword>
<keyword evidence="2" id="KW-0479">Metal-binding</keyword>
<evidence type="ECO:0000256" key="4">
    <source>
        <dbReference type="ARBA" id="ARBA00022771"/>
    </source>
</evidence>
<name>A0ABY6TVH4_BIOOC</name>
<dbReference type="Pfam" id="PF00096">
    <property type="entry name" value="zf-C2H2"/>
    <property type="match status" value="1"/>
</dbReference>
<evidence type="ECO:0000256" key="8">
    <source>
        <dbReference type="SAM" id="MobiDB-lite"/>
    </source>
</evidence>
<dbReference type="InterPro" id="IPR013087">
    <property type="entry name" value="Znf_C2H2_type"/>
</dbReference>
<keyword evidence="4 7" id="KW-0863">Zinc-finger</keyword>
<feature type="region of interest" description="Disordered" evidence="8">
    <location>
        <begin position="1"/>
        <end position="44"/>
    </location>
</feature>
<organism evidence="10 11">
    <name type="scientific">Bionectria ochroleuca</name>
    <name type="common">Gliocladium roseum</name>
    <dbReference type="NCBI Taxonomy" id="29856"/>
    <lineage>
        <taxon>Eukaryota</taxon>
        <taxon>Fungi</taxon>
        <taxon>Dikarya</taxon>
        <taxon>Ascomycota</taxon>
        <taxon>Pezizomycotina</taxon>
        <taxon>Sordariomycetes</taxon>
        <taxon>Hypocreomycetidae</taxon>
        <taxon>Hypocreales</taxon>
        <taxon>Bionectriaceae</taxon>
        <taxon>Clonostachys</taxon>
    </lineage>
</organism>
<reference evidence="10 11" key="1">
    <citation type="submission" date="2019-06" db="EMBL/GenBank/DDBJ databases">
        <authorList>
            <person name="Broberg M."/>
        </authorList>
    </citation>
    <scope>NUCLEOTIDE SEQUENCE [LARGE SCALE GENOMIC DNA]</scope>
</reference>
<evidence type="ECO:0000256" key="1">
    <source>
        <dbReference type="ARBA" id="ARBA00004123"/>
    </source>
</evidence>
<dbReference type="EMBL" id="CABFNS010000665">
    <property type="protein sequence ID" value="VUC22644.1"/>
    <property type="molecule type" value="Genomic_DNA"/>
</dbReference>
<comment type="caution">
    <text evidence="10">The sequence shown here is derived from an EMBL/GenBank/DDBJ whole genome shotgun (WGS) entry which is preliminary data.</text>
</comment>
<feature type="region of interest" description="Disordered" evidence="8">
    <location>
        <begin position="628"/>
        <end position="670"/>
    </location>
</feature>
<keyword evidence="11" id="KW-1185">Reference proteome</keyword>
<evidence type="ECO:0000256" key="2">
    <source>
        <dbReference type="ARBA" id="ARBA00022723"/>
    </source>
</evidence>
<proteinExistence type="predicted"/>
<evidence type="ECO:0000259" key="9">
    <source>
        <dbReference type="PROSITE" id="PS50157"/>
    </source>
</evidence>
<evidence type="ECO:0000313" key="11">
    <source>
        <dbReference type="Proteomes" id="UP000766486"/>
    </source>
</evidence>
<feature type="domain" description="C2H2-type" evidence="9">
    <location>
        <begin position="531"/>
        <end position="560"/>
    </location>
</feature>
<feature type="domain" description="C2H2-type" evidence="9">
    <location>
        <begin position="474"/>
        <end position="501"/>
    </location>
</feature>
<dbReference type="SUPFAM" id="SSF57667">
    <property type="entry name" value="beta-beta-alpha zinc fingers"/>
    <property type="match status" value="2"/>
</dbReference>
<evidence type="ECO:0000256" key="5">
    <source>
        <dbReference type="ARBA" id="ARBA00022833"/>
    </source>
</evidence>
<evidence type="ECO:0000256" key="7">
    <source>
        <dbReference type="PROSITE-ProRule" id="PRU00042"/>
    </source>
</evidence>
<feature type="compositionally biased region" description="Basic and acidic residues" evidence="8">
    <location>
        <begin position="628"/>
        <end position="648"/>
    </location>
</feature>
<dbReference type="Proteomes" id="UP000766486">
    <property type="component" value="Unassembled WGS sequence"/>
</dbReference>
<dbReference type="SMART" id="SM00355">
    <property type="entry name" value="ZnF_C2H2"/>
    <property type="match status" value="6"/>
</dbReference>
<feature type="domain" description="C2H2-type" evidence="9">
    <location>
        <begin position="500"/>
        <end position="530"/>
    </location>
</feature>
<protein>
    <recommendedName>
        <fullName evidence="9">C2H2-type domain-containing protein</fullName>
    </recommendedName>
</protein>
<dbReference type="PROSITE" id="PS50157">
    <property type="entry name" value="ZINC_FINGER_C2H2_2"/>
    <property type="match status" value="3"/>
</dbReference>
<evidence type="ECO:0000313" key="10">
    <source>
        <dbReference type="EMBL" id="VUC22644.1"/>
    </source>
</evidence>
<keyword evidence="6" id="KW-0539">Nucleus</keyword>
<accession>A0ABY6TVH4</accession>